<evidence type="ECO:0000313" key="3">
    <source>
        <dbReference type="Proteomes" id="UP000502608"/>
    </source>
</evidence>
<reference evidence="2 3" key="1">
    <citation type="submission" date="2020-03" db="EMBL/GenBank/DDBJ databases">
        <title>Complete genome sequence of Shewanella sp.</title>
        <authorList>
            <person name="Kim Y.-S."/>
            <person name="Kim S.-J."/>
            <person name="Jung H.-K."/>
            <person name="Kim K.-H."/>
        </authorList>
    </citation>
    <scope>NUCLEOTIDE SEQUENCE [LARGE SCALE GENOMIC DNA]</scope>
    <source>
        <strain evidence="2 3">PN3F2</strain>
        <plasmid evidence="2 3">pPN3F2_1</plasmid>
    </source>
</reference>
<dbReference type="EMBL" id="CP050314">
    <property type="protein sequence ID" value="QIR16428.1"/>
    <property type="molecule type" value="Genomic_DNA"/>
</dbReference>
<proteinExistence type="predicted"/>
<keyword evidence="3" id="KW-1185">Reference proteome</keyword>
<feature type="chain" id="PRO_5026143190" description="Conjugal transfer protein TraH" evidence="1">
    <location>
        <begin position="23"/>
        <end position="467"/>
    </location>
</feature>
<dbReference type="Proteomes" id="UP000502608">
    <property type="component" value="Plasmid pPN3F2_1"/>
</dbReference>
<accession>A0A6G9QPT0</accession>
<dbReference type="AlphaFoldDB" id="A0A6G9QPT0"/>
<protein>
    <recommendedName>
        <fullName evidence="4">Conjugal transfer protein TraH</fullName>
    </recommendedName>
</protein>
<dbReference type="InterPro" id="IPR010927">
    <property type="entry name" value="T4SS_TraH"/>
</dbReference>
<evidence type="ECO:0008006" key="4">
    <source>
        <dbReference type="Google" id="ProtNLM"/>
    </source>
</evidence>
<organism evidence="2 3">
    <name type="scientific">Shewanella aestuarii</name>
    <dbReference type="NCBI Taxonomy" id="1028752"/>
    <lineage>
        <taxon>Bacteria</taxon>
        <taxon>Pseudomonadati</taxon>
        <taxon>Pseudomonadota</taxon>
        <taxon>Gammaproteobacteria</taxon>
        <taxon>Alteromonadales</taxon>
        <taxon>Shewanellaceae</taxon>
        <taxon>Shewanella</taxon>
    </lineage>
</organism>
<sequence length="467" mass="51352">MMKKTKIASLIVLLMTSSSAHSSMENIFNDMYNATPPNFSQQGSGRYGVSFGSFSYRPNVTPDTNIIAARLPNFQVDKCGSMDAFAGSFSFISGDELAQVARGVMQGAATYAFDLALNAISPSAGQIKENIMKVIQSMNQFTRNSCEMGANLAKQLAGNPDTTGALQSESLNTALGMISKNLGNYADDVDTFYKSVAGISEKALAVNIDPSSNATMKAIAQANAKGKFFESFLSLRPGELAQTLVGSHLTNVTNGTCPQPERDGEKTCLTPLRPKGALAYINLFLDLENIHSTQDFSFKYYKCDGSPGCTSTTETQVSVPRLLPKLRADITELWDTIVKGNVELTQNQKLLSYFMGNDMTITMKKLGYSSNTRDQYVKLKSLMMTRVMMDYLEDDFVTQTRNSLTALRSANQLSEIPELGINEVLKNVDDFHKHYENLVSTQLTKELDNIHKEFSQFLLMKDLSSEG</sequence>
<gene>
    <name evidence="2" type="ORF">HBH39_18320</name>
</gene>
<evidence type="ECO:0000256" key="1">
    <source>
        <dbReference type="SAM" id="SignalP"/>
    </source>
</evidence>
<dbReference type="RefSeq" id="WP_167680259.1">
    <property type="nucleotide sequence ID" value="NZ_CP050314.1"/>
</dbReference>
<evidence type="ECO:0000313" key="2">
    <source>
        <dbReference type="EMBL" id="QIR16428.1"/>
    </source>
</evidence>
<keyword evidence="2" id="KW-0614">Plasmid</keyword>
<geneLocation type="plasmid" evidence="2 3">
    <name>pPN3F2_1</name>
</geneLocation>
<dbReference type="Pfam" id="PF06122">
    <property type="entry name" value="TraH"/>
    <property type="match status" value="1"/>
</dbReference>
<keyword evidence="1" id="KW-0732">Signal</keyword>
<name>A0A6G9QPT0_9GAMM</name>
<dbReference type="KEGG" id="saes:HBH39_18320"/>
<feature type="signal peptide" evidence="1">
    <location>
        <begin position="1"/>
        <end position="22"/>
    </location>
</feature>